<protein>
    <recommendedName>
        <fullName evidence="5">Calcineurin-like phosphoesterase domain-containing protein</fullName>
    </recommendedName>
</protein>
<comment type="caution">
    <text evidence="6">The sequence shown here is derived from an EMBL/GenBank/DDBJ whole genome shotgun (WGS) entry which is preliminary data.</text>
</comment>
<name>A0A953LEY3_SYMTR</name>
<evidence type="ECO:0000256" key="3">
    <source>
        <dbReference type="ARBA" id="ARBA00022801"/>
    </source>
</evidence>
<keyword evidence="2" id="KW-0479">Metal-binding</keyword>
<organism evidence="6 7">
    <name type="scientific">Symbiobacterium thermophilum</name>
    <dbReference type="NCBI Taxonomy" id="2734"/>
    <lineage>
        <taxon>Bacteria</taxon>
        <taxon>Bacillati</taxon>
        <taxon>Bacillota</taxon>
        <taxon>Clostridia</taxon>
        <taxon>Eubacteriales</taxon>
        <taxon>Symbiobacteriaceae</taxon>
        <taxon>Symbiobacterium</taxon>
    </lineage>
</organism>
<dbReference type="Proteomes" id="UP000732377">
    <property type="component" value="Unassembled WGS sequence"/>
</dbReference>
<proteinExistence type="inferred from homology"/>
<dbReference type="PANTHER" id="PTHR31302:SF31">
    <property type="entry name" value="PHOSPHODIESTERASE YAEI"/>
    <property type="match status" value="1"/>
</dbReference>
<dbReference type="GO" id="GO:0009245">
    <property type="term" value="P:lipid A biosynthetic process"/>
    <property type="evidence" value="ECO:0007669"/>
    <property type="project" value="TreeGrafter"/>
</dbReference>
<dbReference type="InterPro" id="IPR051158">
    <property type="entry name" value="Metallophosphoesterase_sf"/>
</dbReference>
<dbReference type="AlphaFoldDB" id="A0A953LEY3"/>
<dbReference type="SUPFAM" id="SSF56300">
    <property type="entry name" value="Metallo-dependent phosphatases"/>
    <property type="match status" value="1"/>
</dbReference>
<dbReference type="CDD" id="cd07385">
    <property type="entry name" value="MPP_YkuE_C"/>
    <property type="match status" value="1"/>
</dbReference>
<evidence type="ECO:0000256" key="4">
    <source>
        <dbReference type="SAM" id="Phobius"/>
    </source>
</evidence>
<reference evidence="6" key="1">
    <citation type="submission" date="2017-11" db="EMBL/GenBank/DDBJ databases">
        <title>Three new genomes from thermophilic consortium.</title>
        <authorList>
            <person name="Quaggio R."/>
            <person name="Amgarten D."/>
            <person name="Setubal J.C."/>
        </authorList>
    </citation>
    <scope>NUCLEOTIDE SEQUENCE</scope>
    <source>
        <strain evidence="6">ZCTH01-B2</strain>
    </source>
</reference>
<evidence type="ECO:0000313" key="6">
    <source>
        <dbReference type="EMBL" id="MBY6277010.1"/>
    </source>
</evidence>
<comment type="similarity">
    <text evidence="1">Belongs to the metallophosphoesterase superfamily. YfcE family.</text>
</comment>
<dbReference type="PANTHER" id="PTHR31302">
    <property type="entry name" value="TRANSMEMBRANE PROTEIN WITH METALLOPHOSPHOESTERASE DOMAIN-RELATED"/>
    <property type="match status" value="1"/>
</dbReference>
<keyword evidence="3" id="KW-0378">Hydrolase</keyword>
<dbReference type="GO" id="GO:0016020">
    <property type="term" value="C:membrane"/>
    <property type="evidence" value="ECO:0007669"/>
    <property type="project" value="GOC"/>
</dbReference>
<feature type="transmembrane region" description="Helical" evidence="4">
    <location>
        <begin position="92"/>
        <end position="111"/>
    </location>
</feature>
<dbReference type="EMBL" id="PIUK01000129">
    <property type="protein sequence ID" value="MBY6277010.1"/>
    <property type="molecule type" value="Genomic_DNA"/>
</dbReference>
<evidence type="ECO:0000313" key="7">
    <source>
        <dbReference type="Proteomes" id="UP000732377"/>
    </source>
</evidence>
<dbReference type="Pfam" id="PF12850">
    <property type="entry name" value="Metallophos_2"/>
    <property type="match status" value="1"/>
</dbReference>
<sequence>MGLVLQLDEVAHGSQVVAQGDPAGGLHAREDDLDRLGAHELDHSFARSVVGKDSYNWPAPDNPGGSHFVKWLVFPEPAISRGGCARVKRRHFLVRAAVGLIGLTLGLTGYGRFVETRRVRFEERTAAVPGLPRHLEGYTIGVLSDLHVGPTTPAAWVRRVVEQLAERRPDLVVAVGDFIGSHDHVAEANWCLEPVQGALGVLGNWDYYDGRIRKALTNVRLLENRGVLVADGLWVGGVDEPALGKPDVDLALSGAPPGAVRILLCHEPDYADALVRPEHRVALMISGHSHGGQVRLPVVGPLILPPGGRKYHTGFYQASHCRVYTSRGVGTAHLPIRLFCPPEVTLLRLVPQ</sequence>
<feature type="domain" description="Calcineurin-like phosphoesterase" evidence="5">
    <location>
        <begin position="140"/>
        <end position="307"/>
    </location>
</feature>
<dbReference type="GO" id="GO:0046872">
    <property type="term" value="F:metal ion binding"/>
    <property type="evidence" value="ECO:0007669"/>
    <property type="project" value="UniProtKB-KW"/>
</dbReference>
<keyword evidence="4" id="KW-1133">Transmembrane helix</keyword>
<evidence type="ECO:0000256" key="1">
    <source>
        <dbReference type="ARBA" id="ARBA00008950"/>
    </source>
</evidence>
<gene>
    <name evidence="6" type="ORF">CWE10_12500</name>
</gene>
<dbReference type="InterPro" id="IPR024654">
    <property type="entry name" value="Calcineurin-like_PHP_lpxH"/>
</dbReference>
<keyword evidence="4" id="KW-0812">Transmembrane</keyword>
<evidence type="ECO:0000256" key="2">
    <source>
        <dbReference type="ARBA" id="ARBA00022723"/>
    </source>
</evidence>
<keyword evidence="4" id="KW-0472">Membrane</keyword>
<dbReference type="GO" id="GO:0008758">
    <property type="term" value="F:UDP-2,3-diacylglucosamine hydrolase activity"/>
    <property type="evidence" value="ECO:0007669"/>
    <property type="project" value="TreeGrafter"/>
</dbReference>
<evidence type="ECO:0000259" key="5">
    <source>
        <dbReference type="Pfam" id="PF12850"/>
    </source>
</evidence>
<dbReference type="Gene3D" id="3.60.21.10">
    <property type="match status" value="1"/>
</dbReference>
<accession>A0A953LEY3</accession>
<dbReference type="InterPro" id="IPR029052">
    <property type="entry name" value="Metallo-depent_PP-like"/>
</dbReference>